<evidence type="ECO:0000313" key="9">
    <source>
        <dbReference type="EMBL" id="MQY27707.1"/>
    </source>
</evidence>
<dbReference type="PANTHER" id="PTHR46696:SF4">
    <property type="entry name" value="BIOTIN BIOSYNTHESIS CYTOCHROME P450"/>
    <property type="match status" value="1"/>
</dbReference>
<dbReference type="SUPFAM" id="SSF48264">
    <property type="entry name" value="Cytochrome P450"/>
    <property type="match status" value="1"/>
</dbReference>
<dbReference type="GO" id="GO:0006707">
    <property type="term" value="P:cholesterol catabolic process"/>
    <property type="evidence" value="ECO:0007669"/>
    <property type="project" value="TreeGrafter"/>
</dbReference>
<dbReference type="InterPro" id="IPR002397">
    <property type="entry name" value="Cyt_P450_B"/>
</dbReference>
<dbReference type="PRINTS" id="PR00359">
    <property type="entry name" value="BP450"/>
</dbReference>
<dbReference type="GO" id="GO:0008395">
    <property type="term" value="F:steroid hydroxylase activity"/>
    <property type="evidence" value="ECO:0007669"/>
    <property type="project" value="TreeGrafter"/>
</dbReference>
<comment type="similarity">
    <text evidence="2 8">Belongs to the cytochrome P450 family.</text>
</comment>
<dbReference type="Proteomes" id="UP000431401">
    <property type="component" value="Unassembled WGS sequence"/>
</dbReference>
<evidence type="ECO:0000256" key="8">
    <source>
        <dbReference type="RuleBase" id="RU000461"/>
    </source>
</evidence>
<evidence type="ECO:0000256" key="3">
    <source>
        <dbReference type="ARBA" id="ARBA00022617"/>
    </source>
</evidence>
<proteinExistence type="inferred from homology"/>
<evidence type="ECO:0000256" key="5">
    <source>
        <dbReference type="ARBA" id="ARBA00023002"/>
    </source>
</evidence>
<dbReference type="GO" id="GO:0020037">
    <property type="term" value="F:heme binding"/>
    <property type="evidence" value="ECO:0007669"/>
    <property type="project" value="InterPro"/>
</dbReference>
<keyword evidence="6 8" id="KW-0408">Iron</keyword>
<dbReference type="EMBL" id="WEGI01000006">
    <property type="protein sequence ID" value="MQY27707.1"/>
    <property type="molecule type" value="Genomic_DNA"/>
</dbReference>
<keyword evidence="4 8" id="KW-0479">Metal-binding</keyword>
<keyword evidence="5 8" id="KW-0560">Oxidoreductase</keyword>
<evidence type="ECO:0000256" key="1">
    <source>
        <dbReference type="ARBA" id="ARBA00001971"/>
    </source>
</evidence>
<dbReference type="InterPro" id="IPR001128">
    <property type="entry name" value="Cyt_P450"/>
</dbReference>
<organism evidence="9 10">
    <name type="scientific">Nocardia aurantia</name>
    <dbReference type="NCBI Taxonomy" id="2585199"/>
    <lineage>
        <taxon>Bacteria</taxon>
        <taxon>Bacillati</taxon>
        <taxon>Actinomycetota</taxon>
        <taxon>Actinomycetes</taxon>
        <taxon>Mycobacteriales</taxon>
        <taxon>Nocardiaceae</taxon>
        <taxon>Nocardia</taxon>
    </lineage>
</organism>
<evidence type="ECO:0000256" key="4">
    <source>
        <dbReference type="ARBA" id="ARBA00022723"/>
    </source>
</evidence>
<keyword evidence="7 8" id="KW-0503">Monooxygenase</keyword>
<evidence type="ECO:0000256" key="6">
    <source>
        <dbReference type="ARBA" id="ARBA00023004"/>
    </source>
</evidence>
<dbReference type="InterPro" id="IPR036396">
    <property type="entry name" value="Cyt_P450_sf"/>
</dbReference>
<dbReference type="PROSITE" id="PS00086">
    <property type="entry name" value="CYTOCHROME_P450"/>
    <property type="match status" value="1"/>
</dbReference>
<evidence type="ECO:0000256" key="2">
    <source>
        <dbReference type="ARBA" id="ARBA00010617"/>
    </source>
</evidence>
<protein>
    <submittedName>
        <fullName evidence="9">Cytochrome P450 144</fullName>
        <ecNumber evidence="9">1.14.-.-</ecNumber>
    </submittedName>
</protein>
<dbReference type="GO" id="GO:0036199">
    <property type="term" value="F:cholest-4-en-3-one 26-monooxygenase activity"/>
    <property type="evidence" value="ECO:0007669"/>
    <property type="project" value="TreeGrafter"/>
</dbReference>
<accession>A0A7K0DQ97</accession>
<dbReference type="Gene3D" id="1.10.630.10">
    <property type="entry name" value="Cytochrome P450"/>
    <property type="match status" value="1"/>
</dbReference>
<dbReference type="PANTHER" id="PTHR46696">
    <property type="entry name" value="P450, PUTATIVE (EUROFUNG)-RELATED"/>
    <property type="match status" value="1"/>
</dbReference>
<name>A0A7K0DQ97_9NOCA</name>
<keyword evidence="10" id="KW-1185">Reference proteome</keyword>
<gene>
    <name evidence="9" type="ORF">NRB56_32900</name>
</gene>
<evidence type="ECO:0000256" key="7">
    <source>
        <dbReference type="ARBA" id="ARBA00023033"/>
    </source>
</evidence>
<evidence type="ECO:0000313" key="10">
    <source>
        <dbReference type="Proteomes" id="UP000431401"/>
    </source>
</evidence>
<dbReference type="Pfam" id="PF00067">
    <property type="entry name" value="p450"/>
    <property type="match status" value="1"/>
</dbReference>
<comment type="cofactor">
    <cofactor evidence="1">
        <name>heme</name>
        <dbReference type="ChEBI" id="CHEBI:30413"/>
    </cofactor>
</comment>
<dbReference type="InterPro" id="IPR017972">
    <property type="entry name" value="Cyt_P450_CS"/>
</dbReference>
<dbReference type="EC" id="1.14.-.-" evidence="9"/>
<comment type="caution">
    <text evidence="9">The sequence shown here is derived from an EMBL/GenBank/DDBJ whole genome shotgun (WGS) entry which is preliminary data.</text>
</comment>
<sequence>MADDIESLNYFTDSGLVTDPYPYLDALRARCPVTREPHHNVAMVTGYDEALEVLNDVENFSSCLSVTGPFPGLPVPVEGRDDVAEIIEQYRDGLPLSDQLPCLDPPVHTDHRALLMRLITPKRLKENEDAMWSIADRVLDTFLTPGADGVVSGDVIADFIGPFTLYVIADLLGVPEADQEEFLNALQRGGHEGGGGLGSTEGEEMAHNPIEFLYGKFSAYVEDRRREPTGDVLTSMATATFPDGSEPTVLDVVRVAVNLFSAGQETTVRLVSNALKLLADDPELETWLRADRSRIGNFLEEVLRTESPVKGDFRLSKVPTTVGGVDLPSGTILMVSNGAANRDPRKFEDPSRFDAARSNARSHIAFGRGPHTCPGAPLARAEARVALERILDRTTGFRIVESVHGPAGARRFDYLPTFILRGLMSLHMEFDLVEVPAR</sequence>
<keyword evidence="3 8" id="KW-0349">Heme</keyword>
<dbReference type="GO" id="GO:0005506">
    <property type="term" value="F:iron ion binding"/>
    <property type="evidence" value="ECO:0007669"/>
    <property type="project" value="InterPro"/>
</dbReference>
<dbReference type="RefSeq" id="WP_319943076.1">
    <property type="nucleotide sequence ID" value="NZ_WEGI01000006.1"/>
</dbReference>
<reference evidence="9 10" key="1">
    <citation type="submission" date="2019-10" db="EMBL/GenBank/DDBJ databases">
        <title>Nocardia macrotermitis sp. nov. and Nocardia aurantia sp. nov., isolated from the gut of fungus growing-termite Macrotermes natalensis.</title>
        <authorList>
            <person name="Benndorf R."/>
            <person name="Schwitalla J."/>
            <person name="Martin K."/>
            <person name="De Beer W."/>
            <person name="Kaster A.-K."/>
            <person name="Vollmers J."/>
            <person name="Poulsen M."/>
            <person name="Beemelmanns C."/>
        </authorList>
    </citation>
    <scope>NUCLEOTIDE SEQUENCE [LARGE SCALE GENOMIC DNA]</scope>
    <source>
        <strain evidence="9 10">RB56</strain>
    </source>
</reference>
<dbReference type="AlphaFoldDB" id="A0A7K0DQ97"/>